<dbReference type="EMBL" id="NAJL01000058">
    <property type="protein sequence ID" value="TKA23281.1"/>
    <property type="molecule type" value="Genomic_DNA"/>
</dbReference>
<organism evidence="10 11">
    <name type="scientific">Salinomyces thailandicus</name>
    <dbReference type="NCBI Taxonomy" id="706561"/>
    <lineage>
        <taxon>Eukaryota</taxon>
        <taxon>Fungi</taxon>
        <taxon>Dikarya</taxon>
        <taxon>Ascomycota</taxon>
        <taxon>Pezizomycotina</taxon>
        <taxon>Dothideomycetes</taxon>
        <taxon>Dothideomycetidae</taxon>
        <taxon>Mycosphaerellales</taxon>
        <taxon>Teratosphaeriaceae</taxon>
        <taxon>Salinomyces</taxon>
    </lineage>
</organism>
<evidence type="ECO:0000256" key="7">
    <source>
        <dbReference type="ARBA" id="ARBA00023277"/>
    </source>
</evidence>
<proteinExistence type="predicted"/>
<evidence type="ECO:0000256" key="8">
    <source>
        <dbReference type="ARBA" id="ARBA00023326"/>
    </source>
</evidence>
<keyword evidence="3" id="KW-0964">Secreted</keyword>
<protein>
    <recommendedName>
        <fullName evidence="2">feruloyl esterase</fullName>
        <ecNumber evidence="2">3.1.1.73</ecNumber>
    </recommendedName>
</protein>
<comment type="caution">
    <text evidence="10">The sequence shown here is derived from an EMBL/GenBank/DDBJ whole genome shotgun (WGS) entry which is preliminary data.</text>
</comment>
<dbReference type="GO" id="GO:0030600">
    <property type="term" value="F:feruloyl esterase activity"/>
    <property type="evidence" value="ECO:0007669"/>
    <property type="project" value="UniProtKB-EC"/>
</dbReference>
<dbReference type="Proteomes" id="UP000308549">
    <property type="component" value="Unassembled WGS sequence"/>
</dbReference>
<gene>
    <name evidence="10" type="ORF">B0A50_07338</name>
</gene>
<dbReference type="OrthoDB" id="424610at2759"/>
<evidence type="ECO:0000256" key="9">
    <source>
        <dbReference type="ARBA" id="ARBA00034075"/>
    </source>
</evidence>
<keyword evidence="8" id="KW-0624">Polysaccharide degradation</keyword>
<evidence type="ECO:0000256" key="5">
    <source>
        <dbReference type="ARBA" id="ARBA00022729"/>
    </source>
</evidence>
<comment type="catalytic activity">
    <reaction evidence="9">
        <text>feruloyl-polysaccharide + H2O = ferulate + polysaccharide.</text>
        <dbReference type="EC" id="3.1.1.73"/>
    </reaction>
</comment>
<keyword evidence="11" id="KW-1185">Reference proteome</keyword>
<evidence type="ECO:0000256" key="3">
    <source>
        <dbReference type="ARBA" id="ARBA00022525"/>
    </source>
</evidence>
<evidence type="ECO:0000256" key="6">
    <source>
        <dbReference type="ARBA" id="ARBA00022801"/>
    </source>
</evidence>
<dbReference type="GO" id="GO:0005576">
    <property type="term" value="C:extracellular region"/>
    <property type="evidence" value="ECO:0007669"/>
    <property type="project" value="UniProtKB-SubCell"/>
</dbReference>
<evidence type="ECO:0000313" key="11">
    <source>
        <dbReference type="Proteomes" id="UP000308549"/>
    </source>
</evidence>
<dbReference type="PANTHER" id="PTHR38050:SF2">
    <property type="entry name" value="FERULOYL ESTERASE C-RELATED"/>
    <property type="match status" value="1"/>
</dbReference>
<evidence type="ECO:0000256" key="4">
    <source>
        <dbReference type="ARBA" id="ARBA00022651"/>
    </source>
</evidence>
<dbReference type="Gene3D" id="3.40.50.1820">
    <property type="entry name" value="alpha/beta hydrolase"/>
    <property type="match status" value="1"/>
</dbReference>
<dbReference type="EC" id="3.1.1.73" evidence="2"/>
<dbReference type="InterPro" id="IPR043595">
    <property type="entry name" value="FaeB/C/D"/>
</dbReference>
<keyword evidence="5" id="KW-0732">Signal</keyword>
<dbReference type="SUPFAM" id="SSF53474">
    <property type="entry name" value="alpha/beta-Hydrolases"/>
    <property type="match status" value="1"/>
</dbReference>
<keyword evidence="7" id="KW-0119">Carbohydrate metabolism</keyword>
<dbReference type="PANTHER" id="PTHR38050">
    <property type="match status" value="1"/>
</dbReference>
<evidence type="ECO:0000256" key="2">
    <source>
        <dbReference type="ARBA" id="ARBA00013091"/>
    </source>
</evidence>
<name>A0A4U0TMS1_9PEZI</name>
<dbReference type="InterPro" id="IPR029058">
    <property type="entry name" value="AB_hydrolase_fold"/>
</dbReference>
<accession>A0A4U0TMS1</accession>
<evidence type="ECO:0000313" key="10">
    <source>
        <dbReference type="EMBL" id="TKA23281.1"/>
    </source>
</evidence>
<keyword evidence="6" id="KW-0378">Hydrolase</keyword>
<evidence type="ECO:0000256" key="1">
    <source>
        <dbReference type="ARBA" id="ARBA00004613"/>
    </source>
</evidence>
<keyword evidence="4" id="KW-0858">Xylan degradation</keyword>
<dbReference type="AlphaFoldDB" id="A0A4U0TMS1"/>
<reference evidence="10 11" key="1">
    <citation type="submission" date="2017-03" db="EMBL/GenBank/DDBJ databases">
        <title>Genomes of endolithic fungi from Antarctica.</title>
        <authorList>
            <person name="Coleine C."/>
            <person name="Masonjones S."/>
            <person name="Stajich J.E."/>
        </authorList>
    </citation>
    <scope>NUCLEOTIDE SEQUENCE [LARGE SCALE GENOMIC DNA]</scope>
    <source>
        <strain evidence="10 11">CCFEE 6315</strain>
    </source>
</reference>
<comment type="subcellular location">
    <subcellularLocation>
        <location evidence="1">Secreted</location>
    </subcellularLocation>
</comment>
<dbReference type="GO" id="GO:0045493">
    <property type="term" value="P:xylan catabolic process"/>
    <property type="evidence" value="ECO:0007669"/>
    <property type="project" value="UniProtKB-KW"/>
</dbReference>
<sequence length="141" mass="15209">MLVVFTGGTDNEWQGDPDAKTDDVQLVLDLIDKLGEEYCIDKDKIFAAAKSNGSRFSANILACHHVASKKIAAFAGVAAAYFHGTSDDDRHATTVSIACQPGRKPVRSVEIHGTSNDKSINGRPRRPRCLISRALGLLAMI</sequence>